<dbReference type="Gene3D" id="3.30.70.270">
    <property type="match status" value="1"/>
</dbReference>
<dbReference type="OrthoDB" id="8401841at2"/>
<feature type="transmembrane region" description="Helical" evidence="3">
    <location>
        <begin position="189"/>
        <end position="209"/>
    </location>
</feature>
<dbReference type="SUPFAM" id="SSF55073">
    <property type="entry name" value="Nucleotide cyclase"/>
    <property type="match status" value="1"/>
</dbReference>
<dbReference type="AlphaFoldDB" id="A0A657LM79"/>
<dbReference type="GO" id="GO:0052621">
    <property type="term" value="F:diguanylate cyclase activity"/>
    <property type="evidence" value="ECO:0007669"/>
    <property type="project" value="UniProtKB-EC"/>
</dbReference>
<dbReference type="EC" id="2.7.7.65" evidence="1"/>
<dbReference type="InterPro" id="IPR029787">
    <property type="entry name" value="Nucleotide_cyclase"/>
</dbReference>
<keyword evidence="3" id="KW-0472">Membrane</keyword>
<feature type="transmembrane region" description="Helical" evidence="3">
    <location>
        <begin position="12"/>
        <end position="32"/>
    </location>
</feature>
<dbReference type="GO" id="GO:1902201">
    <property type="term" value="P:negative regulation of bacterial-type flagellum-dependent cell motility"/>
    <property type="evidence" value="ECO:0007669"/>
    <property type="project" value="TreeGrafter"/>
</dbReference>
<feature type="transmembrane region" description="Helical" evidence="3">
    <location>
        <begin position="39"/>
        <end position="58"/>
    </location>
</feature>
<dbReference type="SMART" id="SM00267">
    <property type="entry name" value="GGDEF"/>
    <property type="match status" value="1"/>
</dbReference>
<name>A0A657LM79_9HYPH</name>
<dbReference type="GO" id="GO:0043709">
    <property type="term" value="P:cell adhesion involved in single-species biofilm formation"/>
    <property type="evidence" value="ECO:0007669"/>
    <property type="project" value="TreeGrafter"/>
</dbReference>
<feature type="transmembrane region" description="Helical" evidence="3">
    <location>
        <begin position="157"/>
        <end position="177"/>
    </location>
</feature>
<dbReference type="EMBL" id="LSRP01000120">
    <property type="protein sequence ID" value="OJF91832.1"/>
    <property type="molecule type" value="Genomic_DNA"/>
</dbReference>
<dbReference type="InterPro" id="IPR000160">
    <property type="entry name" value="GGDEF_dom"/>
</dbReference>
<feature type="transmembrane region" description="Helical" evidence="3">
    <location>
        <begin position="97"/>
        <end position="115"/>
    </location>
</feature>
<dbReference type="GO" id="GO:0005886">
    <property type="term" value="C:plasma membrane"/>
    <property type="evidence" value="ECO:0007669"/>
    <property type="project" value="TreeGrafter"/>
</dbReference>
<dbReference type="PROSITE" id="PS50887">
    <property type="entry name" value="GGDEF"/>
    <property type="match status" value="1"/>
</dbReference>
<sequence length="387" mass="42596">MVVRLDLPTVLFLQQCSYLAAATTLVYIDRFLPKTRGSLQIAFSFVIMMFAATAASVAETSGQYYSFLALSSIVLGLLGYAFLTLGCFRLSGHETFVPWWTATVPAAIVLGAGYLTDFHLENDIRASTFNAFAALSLALCAWRFHTDGKAEPLPVRAVLTVLFLGSALLCLVVSIEFYIGSFPVIEPTPAFFCMIIFKYLLSLFTVVLATERVKNKLDDLANTDALTGARNRRSFFDTVQPVFRAGDAIALIDIDHFKRLNDAWGHSVGDDVLKSVVLRIQETLRAGDIFARYGGEEFIVFLRAVSQRQAIEIAECIRKAVESMRLEALASKVTISVGVAHADETTELKQVINLADKALYLAKESGRNQALIYPYAQTRPLSEALSA</sequence>
<protein>
    <recommendedName>
        <fullName evidence="1">diguanylate cyclase</fullName>
        <ecNumber evidence="1">2.7.7.65</ecNumber>
    </recommendedName>
</protein>
<organism evidence="5 6">
    <name type="scientific">Pararhizobium antarcticum</name>
    <dbReference type="NCBI Taxonomy" id="1798805"/>
    <lineage>
        <taxon>Bacteria</taxon>
        <taxon>Pseudomonadati</taxon>
        <taxon>Pseudomonadota</taxon>
        <taxon>Alphaproteobacteria</taxon>
        <taxon>Hyphomicrobiales</taxon>
        <taxon>Rhizobiaceae</taxon>
        <taxon>Rhizobium/Agrobacterium group</taxon>
        <taxon>Pararhizobium</taxon>
    </lineage>
</organism>
<dbReference type="NCBIfam" id="TIGR00254">
    <property type="entry name" value="GGDEF"/>
    <property type="match status" value="1"/>
</dbReference>
<evidence type="ECO:0000256" key="2">
    <source>
        <dbReference type="ARBA" id="ARBA00034247"/>
    </source>
</evidence>
<gene>
    <name evidence="5" type="ORF">AX760_22940</name>
</gene>
<evidence type="ECO:0000259" key="4">
    <source>
        <dbReference type="PROSITE" id="PS50887"/>
    </source>
</evidence>
<keyword evidence="3" id="KW-1133">Transmembrane helix</keyword>
<feature type="transmembrane region" description="Helical" evidence="3">
    <location>
        <begin position="64"/>
        <end position="85"/>
    </location>
</feature>
<evidence type="ECO:0000313" key="6">
    <source>
        <dbReference type="Proteomes" id="UP000182661"/>
    </source>
</evidence>
<feature type="domain" description="GGDEF" evidence="4">
    <location>
        <begin position="245"/>
        <end position="375"/>
    </location>
</feature>
<comment type="caution">
    <text evidence="5">The sequence shown here is derived from an EMBL/GenBank/DDBJ whole genome shotgun (WGS) entry which is preliminary data.</text>
</comment>
<dbReference type="PANTHER" id="PTHR45138:SF9">
    <property type="entry name" value="DIGUANYLATE CYCLASE DGCM-RELATED"/>
    <property type="match status" value="1"/>
</dbReference>
<evidence type="ECO:0000313" key="5">
    <source>
        <dbReference type="EMBL" id="OJF91832.1"/>
    </source>
</evidence>
<dbReference type="InterPro" id="IPR050469">
    <property type="entry name" value="Diguanylate_Cyclase"/>
</dbReference>
<comment type="catalytic activity">
    <reaction evidence="2">
        <text>2 GTP = 3',3'-c-di-GMP + 2 diphosphate</text>
        <dbReference type="Rhea" id="RHEA:24898"/>
        <dbReference type="ChEBI" id="CHEBI:33019"/>
        <dbReference type="ChEBI" id="CHEBI:37565"/>
        <dbReference type="ChEBI" id="CHEBI:58805"/>
        <dbReference type="EC" id="2.7.7.65"/>
    </reaction>
</comment>
<dbReference type="Proteomes" id="UP000182661">
    <property type="component" value="Unassembled WGS sequence"/>
</dbReference>
<keyword evidence="3" id="KW-0812">Transmembrane</keyword>
<reference evidence="5 6" key="1">
    <citation type="submission" date="2016-02" db="EMBL/GenBank/DDBJ databases">
        <title>Genome sequencing of a beta-galactosidase producing bacteria Rhizobium sp. 59.</title>
        <authorList>
            <person name="Wang D."/>
            <person name="Kot W."/>
            <person name="Qin Y."/>
            <person name="Hansen L."/>
            <person name="Naqvi K."/>
            <person name="Rensing C."/>
        </authorList>
    </citation>
    <scope>NUCLEOTIDE SEQUENCE [LARGE SCALE GENOMIC DNA]</scope>
    <source>
        <strain evidence="5 6">59</strain>
    </source>
</reference>
<evidence type="ECO:0000256" key="3">
    <source>
        <dbReference type="SAM" id="Phobius"/>
    </source>
</evidence>
<proteinExistence type="predicted"/>
<dbReference type="PANTHER" id="PTHR45138">
    <property type="entry name" value="REGULATORY COMPONENTS OF SENSORY TRANSDUCTION SYSTEM"/>
    <property type="match status" value="1"/>
</dbReference>
<dbReference type="Pfam" id="PF00990">
    <property type="entry name" value="GGDEF"/>
    <property type="match status" value="1"/>
</dbReference>
<dbReference type="CDD" id="cd01949">
    <property type="entry name" value="GGDEF"/>
    <property type="match status" value="1"/>
</dbReference>
<keyword evidence="6" id="KW-1185">Reference proteome</keyword>
<accession>A0A657LM79</accession>
<dbReference type="InterPro" id="IPR043128">
    <property type="entry name" value="Rev_trsase/Diguanyl_cyclase"/>
</dbReference>
<dbReference type="FunFam" id="3.30.70.270:FF:000001">
    <property type="entry name" value="Diguanylate cyclase domain protein"/>
    <property type="match status" value="1"/>
</dbReference>
<feature type="transmembrane region" description="Helical" evidence="3">
    <location>
        <begin position="127"/>
        <end position="145"/>
    </location>
</feature>
<evidence type="ECO:0000256" key="1">
    <source>
        <dbReference type="ARBA" id="ARBA00012528"/>
    </source>
</evidence>